<organism evidence="1 2">
    <name type="scientific">Phormidesmis priestleyi ULC007</name>
    <dbReference type="NCBI Taxonomy" id="1920490"/>
    <lineage>
        <taxon>Bacteria</taxon>
        <taxon>Bacillati</taxon>
        <taxon>Cyanobacteriota</taxon>
        <taxon>Cyanophyceae</taxon>
        <taxon>Leptolyngbyales</taxon>
        <taxon>Leptolyngbyaceae</taxon>
        <taxon>Phormidesmis</taxon>
    </lineage>
</organism>
<dbReference type="OrthoDB" id="9801098at2"/>
<dbReference type="STRING" id="1920490.GCA_001895925_01946"/>
<reference evidence="1 2" key="2">
    <citation type="submission" date="2018-03" db="EMBL/GenBank/DDBJ databases">
        <title>The ancient ancestry and fast evolution of plastids.</title>
        <authorList>
            <person name="Moore K.R."/>
            <person name="Magnabosco C."/>
            <person name="Momper L."/>
            <person name="Gold D.A."/>
            <person name="Bosak T."/>
            <person name="Fournier G.P."/>
        </authorList>
    </citation>
    <scope>NUCLEOTIDE SEQUENCE [LARGE SCALE GENOMIC DNA]</scope>
    <source>
        <strain evidence="1 2">ULC007</strain>
    </source>
</reference>
<dbReference type="EMBL" id="PVWG01000033">
    <property type="protein sequence ID" value="PSB17077.1"/>
    <property type="molecule type" value="Genomic_DNA"/>
</dbReference>
<evidence type="ECO:0000313" key="1">
    <source>
        <dbReference type="EMBL" id="PSB17077.1"/>
    </source>
</evidence>
<protein>
    <submittedName>
        <fullName evidence="1">LOG family protein</fullName>
    </submittedName>
</protein>
<dbReference type="RefSeq" id="WP_073074360.1">
    <property type="nucleotide sequence ID" value="NZ_MPPI01000035.1"/>
</dbReference>
<dbReference type="InterPro" id="IPR052341">
    <property type="entry name" value="LOG_family_nucleotidases"/>
</dbReference>
<evidence type="ECO:0000313" key="2">
    <source>
        <dbReference type="Proteomes" id="UP000238634"/>
    </source>
</evidence>
<keyword evidence="2" id="KW-1185">Reference proteome</keyword>
<dbReference type="GO" id="GO:0005829">
    <property type="term" value="C:cytosol"/>
    <property type="evidence" value="ECO:0007669"/>
    <property type="project" value="TreeGrafter"/>
</dbReference>
<dbReference type="AlphaFoldDB" id="A0A2T1D9C9"/>
<dbReference type="Pfam" id="PF03641">
    <property type="entry name" value="Lysine_decarbox"/>
    <property type="match status" value="1"/>
</dbReference>
<dbReference type="PANTHER" id="PTHR43393">
    <property type="entry name" value="CYTOKININ RIBOSIDE 5'-MONOPHOSPHATE PHOSPHORIBOHYDROLASE"/>
    <property type="match status" value="1"/>
</dbReference>
<dbReference type="SUPFAM" id="SSF102405">
    <property type="entry name" value="MCP/YpsA-like"/>
    <property type="match status" value="1"/>
</dbReference>
<reference evidence="1 2" key="1">
    <citation type="submission" date="2018-02" db="EMBL/GenBank/DDBJ databases">
        <authorList>
            <person name="Cohen D.B."/>
            <person name="Kent A.D."/>
        </authorList>
    </citation>
    <scope>NUCLEOTIDE SEQUENCE [LARGE SCALE GENOMIC DNA]</scope>
    <source>
        <strain evidence="1 2">ULC007</strain>
    </source>
</reference>
<dbReference type="Proteomes" id="UP000238634">
    <property type="component" value="Unassembled WGS sequence"/>
</dbReference>
<gene>
    <name evidence="1" type="ORF">C7B65_19900</name>
</gene>
<comment type="caution">
    <text evidence="1">The sequence shown here is derived from an EMBL/GenBank/DDBJ whole genome shotgun (WGS) entry which is preliminary data.</text>
</comment>
<proteinExistence type="predicted"/>
<dbReference type="InterPro" id="IPR031100">
    <property type="entry name" value="LOG_fam"/>
</dbReference>
<sequence>MTPDRTVQAIDSLQITVNDLLQQLPNLRHGELIAQSLALIVRMAGDDIDRLDWKILNASLQDMGRAFSTFYPYRHVRKIAIFGSARISPNTEEYQMAREFARCVTAQGYMVITGAGGGIMQAGNEGAGADQSFGLNIQLPFEQGANSFIEGDPKLVPFKYFFTRKVFFLRESDALALFPGGFGTQDEAFECLTLTQTGKSAPVPLVLIDKPGGSYWHDWADYVDKQLLKRGLISPDDPSLYTITENIDVACDAISSFYRVYHSSRYVGEQLVIRLKSDLTDESVALLNDNFADILVKGTIERSKALPQEAQDETSKLPRLLLYFNQKDLGRLYRFIATINQLGAPTLPQEVSAHPERK</sequence>
<dbReference type="PANTHER" id="PTHR43393:SF2">
    <property type="entry name" value="CYTOKININ RIBOSIDE 5'-MONOPHOSPHATE PHOSPHORIBOHYDROLASE"/>
    <property type="match status" value="1"/>
</dbReference>
<dbReference type="Gene3D" id="3.40.50.450">
    <property type="match status" value="1"/>
</dbReference>
<accession>A0A2T1D9C9</accession>
<name>A0A2T1D9C9_9CYAN</name>